<accession>A0ABQ3PBR6</accession>
<protein>
    <recommendedName>
        <fullName evidence="3">DUF6801 domain-containing protein</fullName>
    </recommendedName>
</protein>
<keyword evidence="5" id="KW-1185">Reference proteome</keyword>
<evidence type="ECO:0000256" key="1">
    <source>
        <dbReference type="SAM" id="MobiDB-lite"/>
    </source>
</evidence>
<evidence type="ECO:0000256" key="2">
    <source>
        <dbReference type="SAM" id="SignalP"/>
    </source>
</evidence>
<reference evidence="4" key="1">
    <citation type="submission" date="2024-05" db="EMBL/GenBank/DDBJ databases">
        <title>Whole genome shotgun sequence of Streptomyces hydrogenans NBRC 13475.</title>
        <authorList>
            <person name="Komaki H."/>
            <person name="Tamura T."/>
        </authorList>
    </citation>
    <scope>NUCLEOTIDE SEQUENCE</scope>
    <source>
        <strain evidence="4">NBRC 13475</strain>
    </source>
</reference>
<gene>
    <name evidence="4" type="ORF">Shyd_38160</name>
</gene>
<feature type="domain" description="DUF6801" evidence="3">
    <location>
        <begin position="48"/>
        <end position="194"/>
    </location>
</feature>
<dbReference type="Proteomes" id="UP001052739">
    <property type="component" value="Unassembled WGS sequence"/>
</dbReference>
<dbReference type="EMBL" id="BNDW01000019">
    <property type="protein sequence ID" value="GHI22445.1"/>
    <property type="molecule type" value="Genomic_DNA"/>
</dbReference>
<dbReference type="Pfam" id="PF20611">
    <property type="entry name" value="DUF6801"/>
    <property type="match status" value="1"/>
</dbReference>
<feature type="region of interest" description="Disordered" evidence="1">
    <location>
        <begin position="426"/>
        <end position="445"/>
    </location>
</feature>
<sequence length="544" mass="56028">MRGPRPTPRSPRTRARGATIAAFVALAPLLPAAAVAAGTLKVDAALPYVCALPSGERPATVRITAAFPERAAVGEEIRPTDVTTTVELPPAAVADLVALKAATVRAESRLTVAVAQNEQRAEAVWNGTAQPVPVPTEGPLTLTTTGDVPSLTTDTAGEMTLTAGAFAVDLAPAGADGAATDPPSLAVTCVPGDDPEGRARLAAVPVGAAVPTGEPGTPPPSPTVPSPSAPVTGLPRPSLPTDRTAPAKPRTAEGAPSGTPRGPLVGPRTDAGPAADEEAPGTPEPRPDAPPCVTEKPTPASLSAYIVGYSNVRKLNGANLIPLSCIQVEQGLIEFVERPDAFHVITPAEGGLSYQGRRQTPPFKATFLTFGFVPTTATVILEQVGPLTMRGDMALTFPVNTALAHVRVPVVLRVLDAEVNGTPLEVGPSCRTESPLKSVEPEPDKYPGDHLVLVGRGEYEYGQDSKGYLVLDGGPLTGEAFIPAFTGCGADGENIDRLLTAAISGPGNYIKQIQSPVCSVGVPEAPAELCTEDRQPRQIPKPER</sequence>
<feature type="region of interest" description="Disordered" evidence="1">
    <location>
        <begin position="208"/>
        <end position="296"/>
    </location>
</feature>
<evidence type="ECO:0000313" key="5">
    <source>
        <dbReference type="Proteomes" id="UP001052739"/>
    </source>
</evidence>
<feature type="chain" id="PRO_5045597294" description="DUF6801 domain-containing protein" evidence="2">
    <location>
        <begin position="37"/>
        <end position="544"/>
    </location>
</feature>
<proteinExistence type="predicted"/>
<feature type="signal peptide" evidence="2">
    <location>
        <begin position="1"/>
        <end position="36"/>
    </location>
</feature>
<feature type="compositionally biased region" description="Pro residues" evidence="1">
    <location>
        <begin position="216"/>
        <end position="228"/>
    </location>
</feature>
<evidence type="ECO:0000259" key="3">
    <source>
        <dbReference type="Pfam" id="PF20611"/>
    </source>
</evidence>
<evidence type="ECO:0000313" key="4">
    <source>
        <dbReference type="EMBL" id="GHI22445.1"/>
    </source>
</evidence>
<dbReference type="InterPro" id="IPR046542">
    <property type="entry name" value="DUF6801"/>
</dbReference>
<name>A0ABQ3PBR6_9ACTN</name>
<comment type="caution">
    <text evidence="4">The sequence shown here is derived from an EMBL/GenBank/DDBJ whole genome shotgun (WGS) entry which is preliminary data.</text>
</comment>
<keyword evidence="2" id="KW-0732">Signal</keyword>
<organism evidence="4 5">
    <name type="scientific">Streptomyces hydrogenans</name>
    <dbReference type="NCBI Taxonomy" id="1873719"/>
    <lineage>
        <taxon>Bacteria</taxon>
        <taxon>Bacillati</taxon>
        <taxon>Actinomycetota</taxon>
        <taxon>Actinomycetes</taxon>
        <taxon>Kitasatosporales</taxon>
        <taxon>Streptomycetaceae</taxon>
        <taxon>Streptomyces</taxon>
    </lineage>
</organism>